<dbReference type="Proteomes" id="UP000240987">
    <property type="component" value="Unassembled WGS sequence"/>
</dbReference>
<gene>
    <name evidence="1" type="ORF">C9J12_25580</name>
</gene>
<keyword evidence="2" id="KW-1185">Reference proteome</keyword>
<evidence type="ECO:0000313" key="1">
    <source>
        <dbReference type="EMBL" id="PSU44772.1"/>
    </source>
</evidence>
<evidence type="ECO:0000313" key="2">
    <source>
        <dbReference type="Proteomes" id="UP000240987"/>
    </source>
</evidence>
<organism evidence="1 2">
    <name type="scientific">Photobacterium frigidiphilum</name>
    <dbReference type="NCBI Taxonomy" id="264736"/>
    <lineage>
        <taxon>Bacteria</taxon>
        <taxon>Pseudomonadati</taxon>
        <taxon>Pseudomonadota</taxon>
        <taxon>Gammaproteobacteria</taxon>
        <taxon>Vibrionales</taxon>
        <taxon>Vibrionaceae</taxon>
        <taxon>Photobacterium</taxon>
    </lineage>
</organism>
<name>A0A2T3J7Q7_9GAMM</name>
<sequence>MSKYSIYMDQYIETKKNPNWKSLTKSGMPSDRSGMLAEFAKGAIQKKDLVSYNITLEEHGLYRRKNKIIFLESPNLIDSLLRSSFSLAKGGKVTMPFDSFTIAIPKGYRYNNTLIPPALVTYASADERIKLYGQDWLARNNINVTIPSNVDIHEKSLSVIFNSTTIGKYRFHIDEQLIPSILKSKSAEEMSERIGQDMWMVEEDDITQQFVLAKLIVSMGIYESAAHSLKKGLPRNVIIPPVTDKTTPYTPLTITDKFKRDSTLKTAHVCRAHFNNLVHPRYYQGKYKDMEPGSRWASVKAHLRGIQTDEIYTQEDEKVKILESSES</sequence>
<dbReference type="AlphaFoldDB" id="A0A2T3J7Q7"/>
<comment type="caution">
    <text evidence="1">The sequence shown here is derived from an EMBL/GenBank/DDBJ whole genome shotgun (WGS) entry which is preliminary data.</text>
</comment>
<dbReference type="RefSeq" id="WP_107245297.1">
    <property type="nucleotide sequence ID" value="NZ_PYMJ01000042.1"/>
</dbReference>
<proteinExistence type="predicted"/>
<reference evidence="1 2" key="1">
    <citation type="submission" date="2018-01" db="EMBL/GenBank/DDBJ databases">
        <title>Whole genome sequencing of Histamine producing bacteria.</title>
        <authorList>
            <person name="Butler K."/>
        </authorList>
    </citation>
    <scope>NUCLEOTIDE SEQUENCE [LARGE SCALE GENOMIC DNA]</scope>
    <source>
        <strain evidence="1 2">JCM 12947</strain>
    </source>
</reference>
<accession>A0A2T3J7Q7</accession>
<dbReference type="EMBL" id="PYMJ01000042">
    <property type="protein sequence ID" value="PSU44772.1"/>
    <property type="molecule type" value="Genomic_DNA"/>
</dbReference>
<protein>
    <submittedName>
        <fullName evidence="1">Uncharacterized protein</fullName>
    </submittedName>
</protein>